<keyword evidence="2 4" id="KW-0863">Zinc-finger</keyword>
<evidence type="ECO:0000259" key="7">
    <source>
        <dbReference type="PROSITE" id="PS50089"/>
    </source>
</evidence>
<evidence type="ECO:0000256" key="3">
    <source>
        <dbReference type="ARBA" id="ARBA00022833"/>
    </source>
</evidence>
<organism evidence="8 9">
    <name type="scientific">Stentor coeruleus</name>
    <dbReference type="NCBI Taxonomy" id="5963"/>
    <lineage>
        <taxon>Eukaryota</taxon>
        <taxon>Sar</taxon>
        <taxon>Alveolata</taxon>
        <taxon>Ciliophora</taxon>
        <taxon>Postciliodesmatophora</taxon>
        <taxon>Heterotrichea</taxon>
        <taxon>Heterotrichida</taxon>
        <taxon>Stentoridae</taxon>
        <taxon>Stentor</taxon>
    </lineage>
</organism>
<dbReference type="PANTHER" id="PTHR45798">
    <property type="entry name" value="RING-H2 FINGER PROTEIN ATL61-RELATED-RELATED"/>
    <property type="match status" value="1"/>
</dbReference>
<name>A0A1R2AMG6_9CILI</name>
<feature type="domain" description="RING-type" evidence="7">
    <location>
        <begin position="486"/>
        <end position="532"/>
    </location>
</feature>
<sequence>MFIQLVFCLISCQGKFTVHSPDKLRDLDIPYSFANYGNPAIVPKYGRIRYEFLSECKFNGTVSGETALLIDYKIECYSPDLIFSAYEAGANFIIILDESDSLSYNISSPYYTDELYEDFTALLIPKSFYINYFSKYESVWISYEFDYEKSNLPYVELILSGNRNQEYYIVKDLLYIVDKYHLDYNNFKIRIDYLYPIDVDNEDCITYIYNSYCAYKNYFASGSLILQNLLASLTFYNTFPKINDSIHIFLKYLLHLYDKCKDDYSIDCNYNAINDYGGSIIYNETLLLDAHGNKDPDSHLVINGKYFPWFGSIELGYCSSFYNIPFNCLYCFTSCYTDIQSMQTCIPDCNNTFCGYSNLNCLEIEETKCYYFMLNDGNCNSVCKLEKDCPEENNGQNSQGSSSNQNNNNSGQGNANSTVQKDEISVSIILIAVLIPISFCFCGAIVIISVRVIIKKNHKSPTVIQSLRLSAVRYNSNMKIRGDKICVIDLMGIHENDMVIITPCQHIFHPQCIREWIGNHTNNPDRSCPICKTSLREFCF</sequence>
<dbReference type="InterPro" id="IPR052788">
    <property type="entry name" value="RING-type_E3_ligase_ATL"/>
</dbReference>
<dbReference type="PROSITE" id="PS50089">
    <property type="entry name" value="ZF_RING_2"/>
    <property type="match status" value="1"/>
</dbReference>
<dbReference type="SUPFAM" id="SSF57850">
    <property type="entry name" value="RING/U-box"/>
    <property type="match status" value="1"/>
</dbReference>
<dbReference type="EMBL" id="MPUH01001989">
    <property type="protein sequence ID" value="OMJ65696.1"/>
    <property type="molecule type" value="Genomic_DNA"/>
</dbReference>
<dbReference type="PANTHER" id="PTHR45798:SF97">
    <property type="entry name" value="ALCOHOL-SENSITIVE RING FINGER PROTEIN 1"/>
    <property type="match status" value="1"/>
</dbReference>
<evidence type="ECO:0000313" key="9">
    <source>
        <dbReference type="Proteomes" id="UP000187209"/>
    </source>
</evidence>
<feature type="transmembrane region" description="Helical" evidence="6">
    <location>
        <begin position="424"/>
        <end position="450"/>
    </location>
</feature>
<keyword evidence="6" id="KW-0812">Transmembrane</keyword>
<dbReference type="InterPro" id="IPR001841">
    <property type="entry name" value="Znf_RING"/>
</dbReference>
<keyword evidence="9" id="KW-1185">Reference proteome</keyword>
<evidence type="ECO:0000313" key="8">
    <source>
        <dbReference type="EMBL" id="OMJ65696.1"/>
    </source>
</evidence>
<keyword evidence="3" id="KW-0862">Zinc</keyword>
<accession>A0A1R2AMG6</accession>
<reference evidence="8 9" key="1">
    <citation type="submission" date="2016-11" db="EMBL/GenBank/DDBJ databases">
        <title>The macronuclear genome of Stentor coeruleus: a giant cell with tiny introns.</title>
        <authorList>
            <person name="Slabodnick M."/>
            <person name="Ruby J.G."/>
            <person name="Reiff S.B."/>
            <person name="Swart E.C."/>
            <person name="Gosai S."/>
            <person name="Prabakaran S."/>
            <person name="Witkowska E."/>
            <person name="Larue G.E."/>
            <person name="Fisher S."/>
            <person name="Freeman R.M."/>
            <person name="Gunawardena J."/>
            <person name="Chu W."/>
            <person name="Stover N.A."/>
            <person name="Gregory B.D."/>
            <person name="Nowacki M."/>
            <person name="Derisi J."/>
            <person name="Roy S.W."/>
            <person name="Marshall W.F."/>
            <person name="Sood P."/>
        </authorList>
    </citation>
    <scope>NUCLEOTIDE SEQUENCE [LARGE SCALE GENOMIC DNA]</scope>
    <source>
        <strain evidence="8">WM001</strain>
    </source>
</reference>
<feature type="region of interest" description="Disordered" evidence="5">
    <location>
        <begin position="394"/>
        <end position="416"/>
    </location>
</feature>
<dbReference type="Gene3D" id="3.30.40.10">
    <property type="entry name" value="Zinc/RING finger domain, C3HC4 (zinc finger)"/>
    <property type="match status" value="1"/>
</dbReference>
<evidence type="ECO:0000256" key="5">
    <source>
        <dbReference type="SAM" id="MobiDB-lite"/>
    </source>
</evidence>
<comment type="caution">
    <text evidence="8">The sequence shown here is derived from an EMBL/GenBank/DDBJ whole genome shotgun (WGS) entry which is preliminary data.</text>
</comment>
<dbReference type="SMART" id="SM00184">
    <property type="entry name" value="RING"/>
    <property type="match status" value="1"/>
</dbReference>
<keyword evidence="6" id="KW-0472">Membrane</keyword>
<dbReference type="Pfam" id="PF13639">
    <property type="entry name" value="zf-RING_2"/>
    <property type="match status" value="1"/>
</dbReference>
<proteinExistence type="predicted"/>
<keyword evidence="6" id="KW-1133">Transmembrane helix</keyword>
<dbReference type="GO" id="GO:0008270">
    <property type="term" value="F:zinc ion binding"/>
    <property type="evidence" value="ECO:0007669"/>
    <property type="project" value="UniProtKB-KW"/>
</dbReference>
<dbReference type="AlphaFoldDB" id="A0A1R2AMG6"/>
<protein>
    <recommendedName>
        <fullName evidence="7">RING-type domain-containing protein</fullName>
    </recommendedName>
</protein>
<evidence type="ECO:0000256" key="1">
    <source>
        <dbReference type="ARBA" id="ARBA00022723"/>
    </source>
</evidence>
<dbReference type="OrthoDB" id="8062037at2759"/>
<evidence type="ECO:0000256" key="2">
    <source>
        <dbReference type="ARBA" id="ARBA00022771"/>
    </source>
</evidence>
<keyword evidence="1" id="KW-0479">Metal-binding</keyword>
<evidence type="ECO:0000256" key="4">
    <source>
        <dbReference type="PROSITE-ProRule" id="PRU00175"/>
    </source>
</evidence>
<dbReference type="Proteomes" id="UP000187209">
    <property type="component" value="Unassembled WGS sequence"/>
</dbReference>
<dbReference type="InterPro" id="IPR013083">
    <property type="entry name" value="Znf_RING/FYVE/PHD"/>
</dbReference>
<evidence type="ECO:0000256" key="6">
    <source>
        <dbReference type="SAM" id="Phobius"/>
    </source>
</evidence>
<gene>
    <name evidence="8" type="ORF">SteCoe_37770</name>
</gene>